<keyword evidence="3" id="KW-1185">Reference proteome</keyword>
<evidence type="ECO:0000313" key="2">
    <source>
        <dbReference type="EMBL" id="GGE20625.1"/>
    </source>
</evidence>
<proteinExistence type="predicted"/>
<gene>
    <name evidence="2" type="ORF">GCM10011529_29120</name>
</gene>
<protein>
    <recommendedName>
        <fullName evidence="4">Zinc ribbon domain-containing protein</fullName>
    </recommendedName>
</protein>
<comment type="caution">
    <text evidence="2">The sequence shown here is derived from an EMBL/GenBank/DDBJ whole genome shotgun (WGS) entry which is preliminary data.</text>
</comment>
<sequence length="142" mass="14189">MKCHACAADISGDARICPVCGADVTAAPIVADPLAEFLGKAKAVGKEAMETDIAKDARQLAEEAIAASRRALASETGKSAVKFAGDAVDAGKGAITTKMGKEMAVGAAIGAVIAIPLPLIGPILGAVAGAGIAWYRAKKRDS</sequence>
<dbReference type="AlphaFoldDB" id="A0A917EB14"/>
<keyword evidence="1" id="KW-0472">Membrane</keyword>
<name>A0A917EB14_9SPHN</name>
<accession>A0A917EB14</accession>
<organism evidence="2 3">
    <name type="scientific">Sandarakinorhabdus glacialis</name>
    <dbReference type="NCBI Taxonomy" id="1614636"/>
    <lineage>
        <taxon>Bacteria</taxon>
        <taxon>Pseudomonadati</taxon>
        <taxon>Pseudomonadota</taxon>
        <taxon>Alphaproteobacteria</taxon>
        <taxon>Sphingomonadales</taxon>
        <taxon>Sphingosinicellaceae</taxon>
        <taxon>Sandarakinorhabdus</taxon>
    </lineage>
</organism>
<keyword evidence="1" id="KW-1133">Transmembrane helix</keyword>
<evidence type="ECO:0000256" key="1">
    <source>
        <dbReference type="SAM" id="Phobius"/>
    </source>
</evidence>
<feature type="transmembrane region" description="Helical" evidence="1">
    <location>
        <begin position="107"/>
        <end position="135"/>
    </location>
</feature>
<reference evidence="2" key="1">
    <citation type="journal article" date="2014" name="Int. J. Syst. Evol. Microbiol.">
        <title>Complete genome sequence of Corynebacterium casei LMG S-19264T (=DSM 44701T), isolated from a smear-ripened cheese.</title>
        <authorList>
            <consortium name="US DOE Joint Genome Institute (JGI-PGF)"/>
            <person name="Walter F."/>
            <person name="Albersmeier A."/>
            <person name="Kalinowski J."/>
            <person name="Ruckert C."/>
        </authorList>
    </citation>
    <scope>NUCLEOTIDE SEQUENCE</scope>
    <source>
        <strain evidence="2">CGMCC 1.15519</strain>
    </source>
</reference>
<reference evidence="2" key="2">
    <citation type="submission" date="2020-09" db="EMBL/GenBank/DDBJ databases">
        <authorList>
            <person name="Sun Q."/>
            <person name="Zhou Y."/>
        </authorList>
    </citation>
    <scope>NUCLEOTIDE SEQUENCE</scope>
    <source>
        <strain evidence="2">CGMCC 1.15519</strain>
    </source>
</reference>
<dbReference type="RefSeq" id="WP_188764072.1">
    <property type="nucleotide sequence ID" value="NZ_BMJM01000014.1"/>
</dbReference>
<dbReference type="EMBL" id="BMJM01000014">
    <property type="protein sequence ID" value="GGE20625.1"/>
    <property type="molecule type" value="Genomic_DNA"/>
</dbReference>
<keyword evidence="1" id="KW-0812">Transmembrane</keyword>
<dbReference type="Proteomes" id="UP000635071">
    <property type="component" value="Unassembled WGS sequence"/>
</dbReference>
<evidence type="ECO:0000313" key="3">
    <source>
        <dbReference type="Proteomes" id="UP000635071"/>
    </source>
</evidence>
<evidence type="ECO:0008006" key="4">
    <source>
        <dbReference type="Google" id="ProtNLM"/>
    </source>
</evidence>